<keyword evidence="5" id="KW-1185">Reference proteome</keyword>
<proteinExistence type="predicted"/>
<feature type="region of interest" description="Disordered" evidence="2">
    <location>
        <begin position="119"/>
        <end position="176"/>
    </location>
</feature>
<sequence>MVKDTEYYDLLDIQPNASATEIKKAYRKKAMLTHPDKHPDDPEAHTKFQAVGQAYQVLSDPELRSRYDQFGKEEAVPQQGFEDAAEFFTTIFGGDAFQDWIGDFSFLKNLTKGAEIMGENDEQDVGTSGTTGAGNSKADGTTEVVQHDGKSNNSKNSDKLTKEQRAKLVEMENERRAEKKKQVEDLARKLENKIEEYLVSVESHNLDAFDRKLSREVEDLKLESFGLELLHLIAKVYKTKASNFMMSQKTHGFSKLFTGVRDKTKSAKSAWGILSSAMDAHSAMTELEKLDLDSMDDYERAEVEKVITGKVLGTAWVMSKFEAQGKLREVCDKVLTDKTVPTKKRLAKAKALIYIADKFGSAVRSPDEAEDARVFEEIIFDAQGSKKKTNFKKKEPTVKA</sequence>
<evidence type="ECO:0000313" key="4">
    <source>
        <dbReference type="EMBL" id="CEP63474.1"/>
    </source>
</evidence>
<dbReference type="EMBL" id="LN736367">
    <property type="protein sequence ID" value="CEP63474.1"/>
    <property type="molecule type" value="Genomic_DNA"/>
</dbReference>
<keyword evidence="1" id="KW-0143">Chaperone</keyword>
<organism evidence="4 5">
    <name type="scientific">Lachancea lanzarotensis</name>
    <dbReference type="NCBI Taxonomy" id="1245769"/>
    <lineage>
        <taxon>Eukaryota</taxon>
        <taxon>Fungi</taxon>
        <taxon>Dikarya</taxon>
        <taxon>Ascomycota</taxon>
        <taxon>Saccharomycotina</taxon>
        <taxon>Saccharomycetes</taxon>
        <taxon>Saccharomycetales</taxon>
        <taxon>Saccharomycetaceae</taxon>
        <taxon>Lachancea</taxon>
    </lineage>
</organism>
<dbReference type="GO" id="GO:1901981">
    <property type="term" value="F:phosphatidylinositol phosphate binding"/>
    <property type="evidence" value="ECO:0007669"/>
    <property type="project" value="EnsemblFungi"/>
</dbReference>
<dbReference type="CDD" id="cd06257">
    <property type="entry name" value="DnaJ"/>
    <property type="match status" value="1"/>
</dbReference>
<dbReference type="InterPro" id="IPR026894">
    <property type="entry name" value="DnaJ_X"/>
</dbReference>
<feature type="compositionally biased region" description="Basic and acidic residues" evidence="2">
    <location>
        <begin position="145"/>
        <end position="176"/>
    </location>
</feature>
<feature type="compositionally biased region" description="Polar residues" evidence="2">
    <location>
        <begin position="125"/>
        <end position="134"/>
    </location>
</feature>
<dbReference type="InterPro" id="IPR052814">
    <property type="entry name" value="Peroxisomal_DnaJ"/>
</dbReference>
<dbReference type="InterPro" id="IPR018253">
    <property type="entry name" value="DnaJ_domain_CS"/>
</dbReference>
<dbReference type="PROSITE" id="PS00636">
    <property type="entry name" value="DNAJ_1"/>
    <property type="match status" value="1"/>
</dbReference>
<evidence type="ECO:0000256" key="2">
    <source>
        <dbReference type="SAM" id="MobiDB-lite"/>
    </source>
</evidence>
<dbReference type="FunFam" id="1.10.287.110:FF:000028">
    <property type="entry name" value="DnaJ domain protein"/>
    <property type="match status" value="1"/>
</dbReference>
<dbReference type="STRING" id="1245769.A0A0C7N061"/>
<dbReference type="GO" id="GO:0016558">
    <property type="term" value="P:protein import into peroxisome matrix"/>
    <property type="evidence" value="ECO:0007669"/>
    <property type="project" value="TreeGrafter"/>
</dbReference>
<dbReference type="PRINTS" id="PR00625">
    <property type="entry name" value="JDOMAIN"/>
</dbReference>
<accession>A0A0C7N061</accession>
<dbReference type="Pfam" id="PF00226">
    <property type="entry name" value="DnaJ"/>
    <property type="match status" value="1"/>
</dbReference>
<dbReference type="AlphaFoldDB" id="A0A0C7N061"/>
<dbReference type="HOGENOM" id="CLU_025145_3_1_1"/>
<dbReference type="GO" id="GO:0005886">
    <property type="term" value="C:plasma membrane"/>
    <property type="evidence" value="ECO:0007669"/>
    <property type="project" value="EnsemblFungi"/>
</dbReference>
<dbReference type="PANTHER" id="PTHR45006">
    <property type="entry name" value="DNAJ-LIKE PROTEIN 1"/>
    <property type="match status" value="1"/>
</dbReference>
<reference evidence="4 5" key="1">
    <citation type="submission" date="2014-12" db="EMBL/GenBank/DDBJ databases">
        <authorList>
            <person name="Neuveglise Cecile"/>
        </authorList>
    </citation>
    <scope>NUCLEOTIDE SEQUENCE [LARGE SCALE GENOMIC DNA]</scope>
    <source>
        <strain evidence="4 5">CBS 12615</strain>
    </source>
</reference>
<dbReference type="InterPro" id="IPR036869">
    <property type="entry name" value="J_dom_sf"/>
</dbReference>
<gene>
    <name evidence="4" type="ORF">LALA0_S08e03312g</name>
</gene>
<dbReference type="Pfam" id="PF14308">
    <property type="entry name" value="DnaJ-X"/>
    <property type="match status" value="1"/>
</dbReference>
<dbReference type="RefSeq" id="XP_022629690.1">
    <property type="nucleotide sequence ID" value="XM_022771074.1"/>
</dbReference>
<evidence type="ECO:0000256" key="1">
    <source>
        <dbReference type="ARBA" id="ARBA00023186"/>
    </source>
</evidence>
<dbReference type="PANTHER" id="PTHR45006:SF2">
    <property type="entry name" value="PROTEIN CAJ1"/>
    <property type="match status" value="1"/>
</dbReference>
<dbReference type="InterPro" id="IPR001623">
    <property type="entry name" value="DnaJ_domain"/>
</dbReference>
<evidence type="ECO:0000313" key="5">
    <source>
        <dbReference type="Proteomes" id="UP000054304"/>
    </source>
</evidence>
<protein>
    <submittedName>
        <fullName evidence="4">LALA0S08e03312g1_1</fullName>
    </submittedName>
</protein>
<dbReference type="Gene3D" id="1.10.287.110">
    <property type="entry name" value="DnaJ domain"/>
    <property type="match status" value="1"/>
</dbReference>
<dbReference type="OrthoDB" id="552049at2759"/>
<dbReference type="GO" id="GO:0005829">
    <property type="term" value="C:cytosol"/>
    <property type="evidence" value="ECO:0007669"/>
    <property type="project" value="EnsemblFungi"/>
</dbReference>
<dbReference type="SMART" id="SM00271">
    <property type="entry name" value="DnaJ"/>
    <property type="match status" value="1"/>
</dbReference>
<dbReference type="SUPFAM" id="SSF46565">
    <property type="entry name" value="Chaperone J-domain"/>
    <property type="match status" value="1"/>
</dbReference>
<name>A0A0C7N061_9SACH</name>
<feature type="domain" description="J" evidence="3">
    <location>
        <begin position="6"/>
        <end position="71"/>
    </location>
</feature>
<dbReference type="GeneID" id="34686982"/>
<dbReference type="PROSITE" id="PS50076">
    <property type="entry name" value="DNAJ_2"/>
    <property type="match status" value="1"/>
</dbReference>
<dbReference type="Proteomes" id="UP000054304">
    <property type="component" value="Unassembled WGS sequence"/>
</dbReference>
<evidence type="ECO:0000259" key="3">
    <source>
        <dbReference type="PROSITE" id="PS50076"/>
    </source>
</evidence>